<organism evidence="2 3">
    <name type="scientific">Phycicoccus avicenniae</name>
    <dbReference type="NCBI Taxonomy" id="2828860"/>
    <lineage>
        <taxon>Bacteria</taxon>
        <taxon>Bacillati</taxon>
        <taxon>Actinomycetota</taxon>
        <taxon>Actinomycetes</taxon>
        <taxon>Micrococcales</taxon>
        <taxon>Intrasporangiaceae</taxon>
        <taxon>Phycicoccus</taxon>
    </lineage>
</organism>
<feature type="transmembrane region" description="Helical" evidence="1">
    <location>
        <begin position="20"/>
        <end position="39"/>
    </location>
</feature>
<evidence type="ECO:0000313" key="2">
    <source>
        <dbReference type="EMBL" id="MBR7744543.1"/>
    </source>
</evidence>
<keyword evidence="1" id="KW-1133">Transmembrane helix</keyword>
<keyword evidence="3" id="KW-1185">Reference proteome</keyword>
<dbReference type="AlphaFoldDB" id="A0A941DBB9"/>
<name>A0A941DBB9_9MICO</name>
<accession>A0A941DBB9</accession>
<proteinExistence type="predicted"/>
<dbReference type="EMBL" id="JAGSNF010000021">
    <property type="protein sequence ID" value="MBR7744543.1"/>
    <property type="molecule type" value="Genomic_DNA"/>
</dbReference>
<keyword evidence="1" id="KW-0472">Membrane</keyword>
<dbReference type="Proteomes" id="UP000677016">
    <property type="component" value="Unassembled WGS sequence"/>
</dbReference>
<reference evidence="2" key="1">
    <citation type="submission" date="2021-04" db="EMBL/GenBank/DDBJ databases">
        <title>Phycicoccus avicenniae sp. nov., a novel endophytic actinomycetes isolated from branch of Avicennia mariana.</title>
        <authorList>
            <person name="Tuo L."/>
        </authorList>
    </citation>
    <scope>NUCLEOTIDE SEQUENCE</scope>
    <source>
        <strain evidence="2">BSK3Z-2</strain>
    </source>
</reference>
<sequence length="214" mass="20764">MTTVRDDPASGEERRPRVRVPAGTVAAWVVLALVLLLAASPTHARWQAESTSVVPSVGSGVLDLRVDGALAGAGGTVDLAGAALDPGAVPGESVAVAVSVANAGDAPFAWTATGTSGGALAPWLLVAVHPGGAASNTVAPATGMRQGACTGTATFGPAALTATATDVSGGGRRLDPGTSGSLCLVVALATTAPTSVQGTTGRPTLVLTGRQVAR</sequence>
<evidence type="ECO:0000313" key="3">
    <source>
        <dbReference type="Proteomes" id="UP000677016"/>
    </source>
</evidence>
<dbReference type="RefSeq" id="WP_211604069.1">
    <property type="nucleotide sequence ID" value="NZ_JAGSNF010000021.1"/>
</dbReference>
<evidence type="ECO:0000256" key="1">
    <source>
        <dbReference type="SAM" id="Phobius"/>
    </source>
</evidence>
<comment type="caution">
    <text evidence="2">The sequence shown here is derived from an EMBL/GenBank/DDBJ whole genome shotgun (WGS) entry which is preliminary data.</text>
</comment>
<protein>
    <submittedName>
        <fullName evidence="2">Uncharacterized protein</fullName>
    </submittedName>
</protein>
<gene>
    <name evidence="2" type="ORF">KC207_14705</name>
</gene>
<keyword evidence="1" id="KW-0812">Transmembrane</keyword>